<gene>
    <name evidence="1" type="ORF">SAMN02745704_01358</name>
</gene>
<keyword evidence="2" id="KW-1185">Reference proteome</keyword>
<proteinExistence type="predicted"/>
<evidence type="ECO:0000313" key="1">
    <source>
        <dbReference type="EMBL" id="SKA80468.1"/>
    </source>
</evidence>
<protein>
    <submittedName>
        <fullName evidence="1">Uncharacterized protein</fullName>
    </submittedName>
</protein>
<dbReference type="Proteomes" id="UP000190027">
    <property type="component" value="Unassembled WGS sequence"/>
</dbReference>
<sequence length="83" mass="9351">MDHLKRLRHRCCTCDYAVAASRALAQGWVDYLPETVTFYCCRLHTWSSGDMTECPHWSSSYDGFDALKANSAPGEDSEESSEP</sequence>
<dbReference type="EMBL" id="FUYC01000004">
    <property type="protein sequence ID" value="SKA80468.1"/>
    <property type="molecule type" value="Genomic_DNA"/>
</dbReference>
<reference evidence="1 2" key="1">
    <citation type="submission" date="2017-02" db="EMBL/GenBank/DDBJ databases">
        <authorList>
            <person name="Peterson S.W."/>
        </authorList>
    </citation>
    <scope>NUCLEOTIDE SEQUENCE [LARGE SCALE GENOMIC DNA]</scope>
    <source>
        <strain evidence="1 2">DSM 16080</strain>
    </source>
</reference>
<organism evidence="1 2">
    <name type="scientific">Paucidesulfovibrio gracilis DSM 16080</name>
    <dbReference type="NCBI Taxonomy" id="1121449"/>
    <lineage>
        <taxon>Bacteria</taxon>
        <taxon>Pseudomonadati</taxon>
        <taxon>Thermodesulfobacteriota</taxon>
        <taxon>Desulfovibrionia</taxon>
        <taxon>Desulfovibrionales</taxon>
        <taxon>Desulfovibrionaceae</taxon>
        <taxon>Paucidesulfovibrio</taxon>
    </lineage>
</organism>
<evidence type="ECO:0000313" key="2">
    <source>
        <dbReference type="Proteomes" id="UP000190027"/>
    </source>
</evidence>
<dbReference type="AlphaFoldDB" id="A0A1T4WUD9"/>
<accession>A0A1T4WUD9</accession>
<name>A0A1T4WUD9_9BACT</name>